<dbReference type="GO" id="GO:0006508">
    <property type="term" value="P:proteolysis"/>
    <property type="evidence" value="ECO:0007669"/>
    <property type="project" value="InterPro"/>
</dbReference>
<dbReference type="PANTHER" id="PTHR12277">
    <property type="entry name" value="ALPHA/BETA HYDROLASE DOMAIN-CONTAINING PROTEIN"/>
    <property type="match status" value="1"/>
</dbReference>
<dbReference type="Pfam" id="PF00326">
    <property type="entry name" value="Peptidase_S9"/>
    <property type="match status" value="1"/>
</dbReference>
<gene>
    <name evidence="3" type="ORF">DM01DRAFT_1337758</name>
</gene>
<dbReference type="EMBL" id="MCGT01000023">
    <property type="protein sequence ID" value="ORX50598.1"/>
    <property type="molecule type" value="Genomic_DNA"/>
</dbReference>
<feature type="transmembrane region" description="Helical" evidence="1">
    <location>
        <begin position="6"/>
        <end position="27"/>
    </location>
</feature>
<evidence type="ECO:0000256" key="1">
    <source>
        <dbReference type="SAM" id="Phobius"/>
    </source>
</evidence>
<dbReference type="GO" id="GO:0008236">
    <property type="term" value="F:serine-type peptidase activity"/>
    <property type="evidence" value="ECO:0007669"/>
    <property type="project" value="InterPro"/>
</dbReference>
<evidence type="ECO:0000313" key="4">
    <source>
        <dbReference type="Proteomes" id="UP000242146"/>
    </source>
</evidence>
<keyword evidence="1" id="KW-1133">Transmembrane helix</keyword>
<keyword evidence="4" id="KW-1185">Reference proteome</keyword>
<dbReference type="InterPro" id="IPR001375">
    <property type="entry name" value="Peptidase_S9_cat"/>
</dbReference>
<feature type="domain" description="Peptidase S9 prolyl oligopeptidase catalytic" evidence="2">
    <location>
        <begin position="112"/>
        <end position="257"/>
    </location>
</feature>
<dbReference type="STRING" id="101127.A0A1X2GDN9"/>
<accession>A0A1X2GDN9</accession>
<protein>
    <submittedName>
        <fullName evidence="3">Alpha/beta-hydrolase</fullName>
    </submittedName>
</protein>
<dbReference type="AlphaFoldDB" id="A0A1X2GDN9"/>
<dbReference type="Proteomes" id="UP000242146">
    <property type="component" value="Unassembled WGS sequence"/>
</dbReference>
<dbReference type="GO" id="GO:0008474">
    <property type="term" value="F:palmitoyl-(protein) hydrolase activity"/>
    <property type="evidence" value="ECO:0007669"/>
    <property type="project" value="TreeGrafter"/>
</dbReference>
<sequence length="292" mass="33199">MLLTILLFLIYFAVAVTLLFTILLYIFQCELLYPAGFPHGSRSVVARPSQYDLPDKEVILETKDGVKIRMYVMIQRGEEVAIQSPTMIWFHSHTGNMGHRLPIAQVFYKKFGYNIVLVSYRGYGLSEGRPNEKGLKLDAQATLDYVLHHPILRHTKLVAFGQSLGGAVAIDLVAKQEEVFSALIIENTFLSMTLLIPHALPALRYLVYLCTQKWQSYQLISKLHHIPVLFLSSKKDELVPASHMAKLYNLCNTSQGKAWKEFENGAHYDTCMQPGYFDTIAAFGNEHIWDVE</sequence>
<name>A0A1X2GDN9_9FUNG</name>
<dbReference type="PANTHER" id="PTHR12277:SF81">
    <property type="entry name" value="PROTEIN ABHD13"/>
    <property type="match status" value="1"/>
</dbReference>
<keyword evidence="1" id="KW-0472">Membrane</keyword>
<keyword evidence="1" id="KW-0812">Transmembrane</keyword>
<proteinExistence type="predicted"/>
<evidence type="ECO:0000259" key="2">
    <source>
        <dbReference type="Pfam" id="PF00326"/>
    </source>
</evidence>
<organism evidence="3 4">
    <name type="scientific">Hesseltinella vesiculosa</name>
    <dbReference type="NCBI Taxonomy" id="101127"/>
    <lineage>
        <taxon>Eukaryota</taxon>
        <taxon>Fungi</taxon>
        <taxon>Fungi incertae sedis</taxon>
        <taxon>Mucoromycota</taxon>
        <taxon>Mucoromycotina</taxon>
        <taxon>Mucoromycetes</taxon>
        <taxon>Mucorales</taxon>
        <taxon>Cunninghamellaceae</taxon>
        <taxon>Hesseltinella</taxon>
    </lineage>
</organism>
<dbReference type="GO" id="GO:0016020">
    <property type="term" value="C:membrane"/>
    <property type="evidence" value="ECO:0007669"/>
    <property type="project" value="TreeGrafter"/>
</dbReference>
<dbReference type="Gene3D" id="3.40.50.1820">
    <property type="entry name" value="alpha/beta hydrolase"/>
    <property type="match status" value="1"/>
</dbReference>
<keyword evidence="3" id="KW-0378">Hydrolase</keyword>
<evidence type="ECO:0000313" key="3">
    <source>
        <dbReference type="EMBL" id="ORX50598.1"/>
    </source>
</evidence>
<reference evidence="3 4" key="1">
    <citation type="submission" date="2016-07" db="EMBL/GenBank/DDBJ databases">
        <title>Pervasive Adenine N6-methylation of Active Genes in Fungi.</title>
        <authorList>
            <consortium name="DOE Joint Genome Institute"/>
            <person name="Mondo S.J."/>
            <person name="Dannebaum R.O."/>
            <person name="Kuo R.C."/>
            <person name="Labutti K."/>
            <person name="Haridas S."/>
            <person name="Kuo A."/>
            <person name="Salamov A."/>
            <person name="Ahrendt S.R."/>
            <person name="Lipzen A."/>
            <person name="Sullivan W."/>
            <person name="Andreopoulos W.B."/>
            <person name="Clum A."/>
            <person name="Lindquist E."/>
            <person name="Daum C."/>
            <person name="Ramamoorthy G.K."/>
            <person name="Gryganskyi A."/>
            <person name="Culley D."/>
            <person name="Magnuson J.K."/>
            <person name="James T.Y."/>
            <person name="O'Malley M.A."/>
            <person name="Stajich J.E."/>
            <person name="Spatafora J.W."/>
            <person name="Visel A."/>
            <person name="Grigoriev I.V."/>
        </authorList>
    </citation>
    <scope>NUCLEOTIDE SEQUENCE [LARGE SCALE GENOMIC DNA]</scope>
    <source>
        <strain evidence="3 4">NRRL 3301</strain>
    </source>
</reference>
<dbReference type="SUPFAM" id="SSF53474">
    <property type="entry name" value="alpha/beta-Hydrolases"/>
    <property type="match status" value="1"/>
</dbReference>
<comment type="caution">
    <text evidence="3">The sequence shown here is derived from an EMBL/GenBank/DDBJ whole genome shotgun (WGS) entry which is preliminary data.</text>
</comment>
<dbReference type="InterPro" id="IPR029058">
    <property type="entry name" value="AB_hydrolase_fold"/>
</dbReference>
<dbReference type="OrthoDB" id="10249433at2759"/>